<sequence>MVTIVMLPAVWKSALVNNDWCWLEIHDPDAAAKAKAWQIETGLTVVSCGTLKFNAQYDGTVQLCRKYYCHSPKQDRPSREDFDRAIKSIECGTSSLKTARTILQYVEQLEMRPAS</sequence>
<dbReference type="Proteomes" id="UP000199533">
    <property type="component" value="Unassembled WGS sequence"/>
</dbReference>
<protein>
    <submittedName>
        <fullName evidence="1">Uncharacterized protein</fullName>
    </submittedName>
</protein>
<dbReference type="AlphaFoldDB" id="A0A1I4FT13"/>
<dbReference type="RefSeq" id="WP_090702695.1">
    <property type="nucleotide sequence ID" value="NZ_FOSP01000042.1"/>
</dbReference>
<accession>A0A1I4FT13</accession>
<evidence type="ECO:0000313" key="2">
    <source>
        <dbReference type="Proteomes" id="UP000199533"/>
    </source>
</evidence>
<dbReference type="OrthoDB" id="8548377at2"/>
<keyword evidence="2" id="KW-1185">Reference proteome</keyword>
<name>A0A1I4FT13_9PROT</name>
<organism evidence="1 2">
    <name type="scientific">Nitrosomonas aestuarii</name>
    <dbReference type="NCBI Taxonomy" id="52441"/>
    <lineage>
        <taxon>Bacteria</taxon>
        <taxon>Pseudomonadati</taxon>
        <taxon>Pseudomonadota</taxon>
        <taxon>Betaproteobacteria</taxon>
        <taxon>Nitrosomonadales</taxon>
        <taxon>Nitrosomonadaceae</taxon>
        <taxon>Nitrosomonas</taxon>
    </lineage>
</organism>
<dbReference type="STRING" id="52441.SAMN05216302_104214"/>
<dbReference type="EMBL" id="FOSP01000042">
    <property type="protein sequence ID" value="SFL20955.1"/>
    <property type="molecule type" value="Genomic_DNA"/>
</dbReference>
<reference evidence="2" key="1">
    <citation type="submission" date="2016-10" db="EMBL/GenBank/DDBJ databases">
        <authorList>
            <person name="Varghese N."/>
            <person name="Submissions S."/>
        </authorList>
    </citation>
    <scope>NUCLEOTIDE SEQUENCE [LARGE SCALE GENOMIC DNA]</scope>
    <source>
        <strain evidence="2">Nm69</strain>
    </source>
</reference>
<evidence type="ECO:0000313" key="1">
    <source>
        <dbReference type="EMBL" id="SFL20955.1"/>
    </source>
</evidence>
<gene>
    <name evidence="1" type="ORF">SAMN05216302_104214</name>
</gene>
<proteinExistence type="predicted"/>